<reference evidence="1 2" key="1">
    <citation type="journal article" date="2016" name="Nat. Commun.">
        <title>Thousands of microbial genomes shed light on interconnected biogeochemical processes in an aquifer system.</title>
        <authorList>
            <person name="Anantharaman K."/>
            <person name="Brown C.T."/>
            <person name="Hug L.A."/>
            <person name="Sharon I."/>
            <person name="Castelle C.J."/>
            <person name="Probst A.J."/>
            <person name="Thomas B.C."/>
            <person name="Singh A."/>
            <person name="Wilkins M.J."/>
            <person name="Karaoz U."/>
            <person name="Brodie E.L."/>
            <person name="Williams K.H."/>
            <person name="Hubbard S.S."/>
            <person name="Banfield J.F."/>
        </authorList>
    </citation>
    <scope>NUCLEOTIDE SEQUENCE [LARGE SCALE GENOMIC DNA]</scope>
</reference>
<organism evidence="1 2">
    <name type="scientific">Candidatus Staskawiczbacteria bacterium RIFCSPHIGHO2_02_FULL_34_9</name>
    <dbReference type="NCBI Taxonomy" id="1802206"/>
    <lineage>
        <taxon>Bacteria</taxon>
        <taxon>Candidatus Staskawicziibacteriota</taxon>
    </lineage>
</organism>
<dbReference type="Proteomes" id="UP000176421">
    <property type="component" value="Unassembled WGS sequence"/>
</dbReference>
<comment type="caution">
    <text evidence="1">The sequence shown here is derived from an EMBL/GenBank/DDBJ whole genome shotgun (WGS) entry which is preliminary data.</text>
</comment>
<name>A0A1G2HYK0_9BACT</name>
<dbReference type="AlphaFoldDB" id="A0A1G2HYK0"/>
<evidence type="ECO:0000313" key="2">
    <source>
        <dbReference type="Proteomes" id="UP000176421"/>
    </source>
</evidence>
<evidence type="ECO:0000313" key="1">
    <source>
        <dbReference type="EMBL" id="OGZ67489.1"/>
    </source>
</evidence>
<sequence length="105" mass="12209">MWRHSKIKFPPNWEGELPPPLSRDELRIQLTPGFQQRNLSGDQIEETLDFFERYEAKYYEVTEGEQTGVTYHRPCGGGSTIQEETGIFCAKCLKLSNLIPPKFMR</sequence>
<proteinExistence type="predicted"/>
<dbReference type="EMBL" id="MHOS01000036">
    <property type="protein sequence ID" value="OGZ67489.1"/>
    <property type="molecule type" value="Genomic_DNA"/>
</dbReference>
<protein>
    <submittedName>
        <fullName evidence="1">Uncharacterized protein</fullName>
    </submittedName>
</protein>
<gene>
    <name evidence="1" type="ORF">A3D35_00440</name>
</gene>
<accession>A0A1G2HYK0</accession>